<gene>
    <name evidence="7" type="ORF">EXIGLDRAFT_745325</name>
</gene>
<evidence type="ECO:0000256" key="1">
    <source>
        <dbReference type="ARBA" id="ARBA00004496"/>
    </source>
</evidence>
<keyword evidence="4" id="KW-0677">Repeat</keyword>
<evidence type="ECO:0000256" key="6">
    <source>
        <dbReference type="SAM" id="MobiDB-lite"/>
    </source>
</evidence>
<dbReference type="GO" id="GO:0005737">
    <property type="term" value="C:cytoplasm"/>
    <property type="evidence" value="ECO:0007669"/>
    <property type="project" value="UniProtKB-SubCell"/>
</dbReference>
<dbReference type="InParanoid" id="A0A165NKQ4"/>
<accession>A0A165NKQ4</accession>
<name>A0A165NKQ4_EXIGL</name>
<reference evidence="7 8" key="1">
    <citation type="journal article" date="2016" name="Mol. Biol. Evol.">
        <title>Comparative Genomics of Early-Diverging Mushroom-Forming Fungi Provides Insights into the Origins of Lignocellulose Decay Capabilities.</title>
        <authorList>
            <person name="Nagy L.G."/>
            <person name="Riley R."/>
            <person name="Tritt A."/>
            <person name="Adam C."/>
            <person name="Daum C."/>
            <person name="Floudas D."/>
            <person name="Sun H."/>
            <person name="Yadav J.S."/>
            <person name="Pangilinan J."/>
            <person name="Larsson K.H."/>
            <person name="Matsuura K."/>
            <person name="Barry K."/>
            <person name="Labutti K."/>
            <person name="Kuo R."/>
            <person name="Ohm R.A."/>
            <person name="Bhattacharya S.S."/>
            <person name="Shirouzu T."/>
            <person name="Yoshinaga Y."/>
            <person name="Martin F.M."/>
            <person name="Grigoriev I.V."/>
            <person name="Hibbett D.S."/>
        </authorList>
    </citation>
    <scope>NUCLEOTIDE SEQUENCE [LARGE SCALE GENOMIC DNA]</scope>
    <source>
        <strain evidence="7 8">HHB12029</strain>
    </source>
</reference>
<feature type="region of interest" description="Disordered" evidence="6">
    <location>
        <begin position="294"/>
        <end position="321"/>
    </location>
</feature>
<keyword evidence="3" id="KW-0963">Cytoplasm</keyword>
<dbReference type="GO" id="GO:0006606">
    <property type="term" value="P:protein import into nucleus"/>
    <property type="evidence" value="ECO:0007669"/>
    <property type="project" value="InterPro"/>
</dbReference>
<dbReference type="InterPro" id="IPR040122">
    <property type="entry name" value="Importin_beta"/>
</dbReference>
<dbReference type="AlphaFoldDB" id="A0A165NKQ4"/>
<evidence type="ECO:0000256" key="5">
    <source>
        <dbReference type="ARBA" id="ARBA00022927"/>
    </source>
</evidence>
<feature type="compositionally biased region" description="Pro residues" evidence="6">
    <location>
        <begin position="311"/>
        <end position="321"/>
    </location>
</feature>
<sequence length="845" mass="94140">MTSSTTSSRATMGHRLPNELLSYVVLHTLTAHLHALFNDAKLPDWDALLVLTRTSPLTHDMAFNALHRSLGTRSPTRRTFAPRAPFLSTALPKDVRRKLRFIRRLCVADTGGTKAQKLKIKSLAAFCAENRDANSELAKAYVKYFTALAMLEHCVYNESFKALNDSLMYCALVKPPELAASLEIVVSHRLEDLRLAMQLDAVAHELFEGFLLPPEQAVSTLSHCLDVLEHIEDVRWWQVKVGGLPRLLAMMRDHEEYAHVDAGERSVARRMQSCRKNNTRFELGCNWRVRQPQLASSHSPANARHDDQHDPPPPAMQPIVPPEVSNELAQILSNLVLGDNEIRKRVSIALGGKPVLPVAFQYIPAMLQSHDWKHRHAGLISIACLAEGTSTMLVNELAKIVQFVKFASGQLCSDLEDAVQDQYHQPVLAALIPTLEAPEPRVHSHAAAALINFCEGVEAQTLQPYLEQLVPRLLRLLGPGSKRYVQEQAITTLAMVADASENVFTQYYSTIMPLLLDILRNATGPDHVKLRCKAMECGGLIDSQQFIELLMNIQTGPIPDPQLATYLNATWGKLCQALGVEFAPLLPVVMPNVLHAAALKADVELVPDDDVDKDKFSEENGWEVLDMDGQTVAIRTSLMEDKLHALEMLVVYSSTLGSKFQPYVSQSLEIALPALRFYFHDGVREASALKRADDDWTALSLLPLLLATAKTTGILTPEMARAVITHICAGIAEENDTSFLMSLYKCFTDAVKVVGGREAVPPELADSVLKATQNHLQMMAQKRKTRRPDEDEVQDVAYLEENEDFVLDEMSKMLKYIYDPNHPLLIAISSVKDLGQRQHWENSAQ</sequence>
<evidence type="ECO:0000313" key="7">
    <source>
        <dbReference type="EMBL" id="KZW00877.1"/>
    </source>
</evidence>
<dbReference type="InterPro" id="IPR041389">
    <property type="entry name" value="Importin_rep_6"/>
</dbReference>
<evidence type="ECO:0000313" key="8">
    <source>
        <dbReference type="Proteomes" id="UP000077266"/>
    </source>
</evidence>
<dbReference type="FunCoup" id="A0A165NKQ4">
    <property type="interactions" value="709"/>
</dbReference>
<evidence type="ECO:0000256" key="4">
    <source>
        <dbReference type="ARBA" id="ARBA00022737"/>
    </source>
</evidence>
<dbReference type="STRING" id="1314781.A0A165NKQ4"/>
<dbReference type="Pfam" id="PF18829">
    <property type="entry name" value="Importin_rep_6"/>
    <property type="match status" value="1"/>
</dbReference>
<protein>
    <submittedName>
        <fullName evidence="7">ARM repeat-containing protein</fullName>
    </submittedName>
</protein>
<dbReference type="EMBL" id="KV425897">
    <property type="protein sequence ID" value="KZW00877.1"/>
    <property type="molecule type" value="Genomic_DNA"/>
</dbReference>
<keyword evidence="5" id="KW-0653">Protein transport</keyword>
<dbReference type="InterPro" id="IPR011989">
    <property type="entry name" value="ARM-like"/>
</dbReference>
<organism evidence="7 8">
    <name type="scientific">Exidia glandulosa HHB12029</name>
    <dbReference type="NCBI Taxonomy" id="1314781"/>
    <lineage>
        <taxon>Eukaryota</taxon>
        <taxon>Fungi</taxon>
        <taxon>Dikarya</taxon>
        <taxon>Basidiomycota</taxon>
        <taxon>Agaricomycotina</taxon>
        <taxon>Agaricomycetes</taxon>
        <taxon>Auriculariales</taxon>
        <taxon>Exidiaceae</taxon>
        <taxon>Exidia</taxon>
    </lineage>
</organism>
<dbReference type="Proteomes" id="UP000077266">
    <property type="component" value="Unassembled WGS sequence"/>
</dbReference>
<dbReference type="SUPFAM" id="SSF48371">
    <property type="entry name" value="ARM repeat"/>
    <property type="match status" value="1"/>
</dbReference>
<evidence type="ECO:0000256" key="2">
    <source>
        <dbReference type="ARBA" id="ARBA00022448"/>
    </source>
</evidence>
<dbReference type="InterPro" id="IPR016024">
    <property type="entry name" value="ARM-type_fold"/>
</dbReference>
<evidence type="ECO:0000256" key="3">
    <source>
        <dbReference type="ARBA" id="ARBA00022490"/>
    </source>
</evidence>
<proteinExistence type="predicted"/>
<dbReference type="Gene3D" id="1.25.10.10">
    <property type="entry name" value="Leucine-rich Repeat Variant"/>
    <property type="match status" value="1"/>
</dbReference>
<comment type="subcellular location">
    <subcellularLocation>
        <location evidence="1">Cytoplasm</location>
    </subcellularLocation>
</comment>
<keyword evidence="2" id="KW-0813">Transport</keyword>
<dbReference type="PANTHER" id="PTHR10527">
    <property type="entry name" value="IMPORTIN BETA"/>
    <property type="match status" value="1"/>
</dbReference>
<dbReference type="OrthoDB" id="543373at2759"/>
<keyword evidence="8" id="KW-1185">Reference proteome</keyword>